<proteinExistence type="predicted"/>
<dbReference type="AlphaFoldDB" id="A0AAP0NPS2"/>
<keyword evidence="3" id="KW-1185">Reference proteome</keyword>
<evidence type="ECO:0000313" key="2">
    <source>
        <dbReference type="EMBL" id="KAK9113754.1"/>
    </source>
</evidence>
<sequence>MENKMWLKFQKYWSEFYATLAIAYVLDQHYKITFISFIYTKTYVEDSLELGRYNSKLESLFEAFKSKPSNQPLNNNVGNDLDAMNDGGASYDTMETFKVLEKHCGNL</sequence>
<dbReference type="GO" id="GO:0003677">
    <property type="term" value="F:DNA binding"/>
    <property type="evidence" value="ECO:0007669"/>
    <property type="project" value="InterPro"/>
</dbReference>
<organism evidence="2 3">
    <name type="scientific">Stephania yunnanensis</name>
    <dbReference type="NCBI Taxonomy" id="152371"/>
    <lineage>
        <taxon>Eukaryota</taxon>
        <taxon>Viridiplantae</taxon>
        <taxon>Streptophyta</taxon>
        <taxon>Embryophyta</taxon>
        <taxon>Tracheophyta</taxon>
        <taxon>Spermatophyta</taxon>
        <taxon>Magnoliopsida</taxon>
        <taxon>Ranunculales</taxon>
        <taxon>Menispermaceae</taxon>
        <taxon>Menispermoideae</taxon>
        <taxon>Cissampelideae</taxon>
        <taxon>Stephania</taxon>
    </lineage>
</organism>
<dbReference type="EMBL" id="JBBNAF010000009">
    <property type="protein sequence ID" value="KAK9113754.1"/>
    <property type="molecule type" value="Genomic_DNA"/>
</dbReference>
<dbReference type="InterPro" id="IPR025525">
    <property type="entry name" value="hAT-like_transposase_RNase-H"/>
</dbReference>
<feature type="domain" description="hAT-like transposase RNase-H fold" evidence="1">
    <location>
        <begin position="1"/>
        <end position="62"/>
    </location>
</feature>
<accession>A0AAP0NPS2</accession>
<gene>
    <name evidence="2" type="ORF">Syun_020551</name>
</gene>
<comment type="caution">
    <text evidence="2">The sequence shown here is derived from an EMBL/GenBank/DDBJ whole genome shotgun (WGS) entry which is preliminary data.</text>
</comment>
<evidence type="ECO:0000313" key="3">
    <source>
        <dbReference type="Proteomes" id="UP001420932"/>
    </source>
</evidence>
<dbReference type="Pfam" id="PF14372">
    <property type="entry name" value="hAT-like_RNase-H"/>
    <property type="match status" value="1"/>
</dbReference>
<reference evidence="2 3" key="1">
    <citation type="submission" date="2024-01" db="EMBL/GenBank/DDBJ databases">
        <title>Genome assemblies of Stephania.</title>
        <authorList>
            <person name="Yang L."/>
        </authorList>
    </citation>
    <scope>NUCLEOTIDE SEQUENCE [LARGE SCALE GENOMIC DNA]</scope>
    <source>
        <strain evidence="2">YNDBR</strain>
        <tissue evidence="2">Leaf</tissue>
    </source>
</reference>
<name>A0AAP0NPS2_9MAGN</name>
<dbReference type="Proteomes" id="UP001420932">
    <property type="component" value="Unassembled WGS sequence"/>
</dbReference>
<evidence type="ECO:0000259" key="1">
    <source>
        <dbReference type="Pfam" id="PF14372"/>
    </source>
</evidence>
<protein>
    <recommendedName>
        <fullName evidence="1">hAT-like transposase RNase-H fold domain-containing protein</fullName>
    </recommendedName>
</protein>